<dbReference type="OrthoDB" id="3226250at2759"/>
<sequence>MSRTKLAETLLSKVYGPYPDHIILKDDFPRSGAKLPIKEVQLHFNGDKQVIGFDDTEYLTTPPVGSRIQKNPDVVFFGVIEIEKLEDSLSPKGLEYLEADFKEELERLSFDHSRTGLTLAAAYQLRKQNSPLLTVRVCCRKTLAAGFLTSKIDPEKFLLPSPINKPNSRRMYWVKSLHPLTYASSLNFLDRYRLRRLIEELVSTDRDNTPLEERNINWIVKRYFETIRPRDRERRYIEELNTEEDFSSEPRHLRHVSRAEILGLFAAHSEWLLAHQIASLGGSQRMVDPQQWIIFCKEARKDTITAKEHCIDWGLPAGQQPDWSRQSSLPQRMAKFGQTEQIWKDRLQAVQRRKSKRSGKQTPQDANPKNATLPPISFQYDSDFSEPSTPEATDSESDIESVAPTIPSYIMEVPKVLNGHFKWNCPGCPYQIDLLNLSTEDIRALPAKLLGAFRNKSWRIHDEEIQKALCSLVSTHYQSHLSKNSIRVSRSGRSWHVASERSKRQRRPGTTTAAQIKQEDSTSDVSSLPLRRSSRRSRRPRRHDEDW</sequence>
<feature type="compositionally biased region" description="Polar residues" evidence="1">
    <location>
        <begin position="379"/>
        <end position="392"/>
    </location>
</feature>
<reference evidence="2 3" key="1">
    <citation type="journal article" date="2018" name="Evol. Lett.">
        <title>Horizontal gene cluster transfer increased hallucinogenic mushroom diversity.</title>
        <authorList>
            <person name="Reynolds H.T."/>
            <person name="Vijayakumar V."/>
            <person name="Gluck-Thaler E."/>
            <person name="Korotkin H.B."/>
            <person name="Matheny P.B."/>
            <person name="Slot J.C."/>
        </authorList>
    </citation>
    <scope>NUCLEOTIDE SEQUENCE [LARGE SCALE GENOMIC DNA]</scope>
    <source>
        <strain evidence="2 3">SRW20</strain>
    </source>
</reference>
<protein>
    <submittedName>
        <fullName evidence="2">Uncharacterized protein</fullName>
    </submittedName>
</protein>
<dbReference type="EMBL" id="NHYE01005642">
    <property type="protein sequence ID" value="PPQ65962.1"/>
    <property type="molecule type" value="Genomic_DNA"/>
</dbReference>
<gene>
    <name evidence="2" type="ORF">CVT26_010724</name>
</gene>
<feature type="compositionally biased region" description="Basic residues" evidence="1">
    <location>
        <begin position="532"/>
        <end position="541"/>
    </location>
</feature>
<evidence type="ECO:0000313" key="2">
    <source>
        <dbReference type="EMBL" id="PPQ65962.1"/>
    </source>
</evidence>
<dbReference type="Proteomes" id="UP000284706">
    <property type="component" value="Unassembled WGS sequence"/>
</dbReference>
<keyword evidence="3" id="KW-1185">Reference proteome</keyword>
<proteinExistence type="predicted"/>
<name>A0A409VI43_9AGAR</name>
<evidence type="ECO:0000313" key="3">
    <source>
        <dbReference type="Proteomes" id="UP000284706"/>
    </source>
</evidence>
<dbReference type="AlphaFoldDB" id="A0A409VI43"/>
<dbReference type="InParanoid" id="A0A409VI43"/>
<feature type="region of interest" description="Disordered" evidence="1">
    <location>
        <begin position="350"/>
        <end position="400"/>
    </location>
</feature>
<organism evidence="2 3">
    <name type="scientific">Gymnopilus dilepis</name>
    <dbReference type="NCBI Taxonomy" id="231916"/>
    <lineage>
        <taxon>Eukaryota</taxon>
        <taxon>Fungi</taxon>
        <taxon>Dikarya</taxon>
        <taxon>Basidiomycota</taxon>
        <taxon>Agaricomycotina</taxon>
        <taxon>Agaricomycetes</taxon>
        <taxon>Agaricomycetidae</taxon>
        <taxon>Agaricales</taxon>
        <taxon>Agaricineae</taxon>
        <taxon>Hymenogastraceae</taxon>
        <taxon>Gymnopilus</taxon>
    </lineage>
</organism>
<comment type="caution">
    <text evidence="2">The sequence shown here is derived from an EMBL/GenBank/DDBJ whole genome shotgun (WGS) entry which is preliminary data.</text>
</comment>
<evidence type="ECO:0000256" key="1">
    <source>
        <dbReference type="SAM" id="MobiDB-lite"/>
    </source>
</evidence>
<accession>A0A409VI43</accession>
<feature type="compositionally biased region" description="Polar residues" evidence="1">
    <location>
        <begin position="360"/>
        <end position="370"/>
    </location>
</feature>
<feature type="region of interest" description="Disordered" evidence="1">
    <location>
        <begin position="492"/>
        <end position="547"/>
    </location>
</feature>